<name>A0A4R6SNW7_LABRH</name>
<keyword evidence="3" id="KW-1185">Reference proteome</keyword>
<evidence type="ECO:0000313" key="2">
    <source>
        <dbReference type="EMBL" id="TDQ05704.1"/>
    </source>
</evidence>
<dbReference type="RefSeq" id="WP_133848405.1">
    <property type="nucleotide sequence ID" value="NZ_SNXZ01000001.1"/>
</dbReference>
<accession>A0A4R6SNW7</accession>
<evidence type="ECO:0000313" key="3">
    <source>
        <dbReference type="Proteomes" id="UP000295444"/>
    </source>
</evidence>
<reference evidence="2 3" key="1">
    <citation type="submission" date="2019-03" db="EMBL/GenBank/DDBJ databases">
        <title>Genomic Encyclopedia of Type Strains, Phase IV (KMG-IV): sequencing the most valuable type-strain genomes for metagenomic binning, comparative biology and taxonomic classification.</title>
        <authorList>
            <person name="Goeker M."/>
        </authorList>
    </citation>
    <scope>NUCLEOTIDE SEQUENCE [LARGE SCALE GENOMIC DNA]</scope>
    <source>
        <strain evidence="2 3">DSM 45361</strain>
    </source>
</reference>
<sequence>MAHIGRVPEALDAASWQMQNVVATMIDKESLTDARFGEVSDARTRHWGTVTSLNLDQLGEEYERLVKVAQEITASDDAKKYLAQTISHLEGWVGDAKDAFVGQVSLVESFLDTQATNAWVAVRGIGTLMTLVYQAQESMFGIWADTFDAATNEIEDRDKKDIEVQIALGGEIASHLITLDVARWKSMAVDLVLKEGQILATDAIDGGDADKVIDTYIRTGDRVCREFEGGLEMLVKELMFQESGFSAQSPDLFAPLSTKVQIDSPDFTYEGCFECEEMPPNAFDPKVRKAQTAHRKHESDIEKRLGGAS</sequence>
<gene>
    <name evidence="2" type="ORF">EV186_1011682</name>
</gene>
<proteinExistence type="predicted"/>
<dbReference type="AlphaFoldDB" id="A0A4R6SNW7"/>
<dbReference type="Proteomes" id="UP000295444">
    <property type="component" value="Unassembled WGS sequence"/>
</dbReference>
<comment type="caution">
    <text evidence="2">The sequence shown here is derived from an EMBL/GenBank/DDBJ whole genome shotgun (WGS) entry which is preliminary data.</text>
</comment>
<feature type="region of interest" description="Disordered" evidence="1">
    <location>
        <begin position="286"/>
        <end position="309"/>
    </location>
</feature>
<feature type="compositionally biased region" description="Basic and acidic residues" evidence="1">
    <location>
        <begin position="297"/>
        <end position="309"/>
    </location>
</feature>
<dbReference type="EMBL" id="SNXZ01000001">
    <property type="protein sequence ID" value="TDQ05704.1"/>
    <property type="molecule type" value="Genomic_DNA"/>
</dbReference>
<protein>
    <submittedName>
        <fullName evidence="2">Uncharacterized protein</fullName>
    </submittedName>
</protein>
<evidence type="ECO:0000256" key="1">
    <source>
        <dbReference type="SAM" id="MobiDB-lite"/>
    </source>
</evidence>
<organism evidence="2 3">
    <name type="scientific">Labedaea rhizosphaerae</name>
    <dbReference type="NCBI Taxonomy" id="598644"/>
    <lineage>
        <taxon>Bacteria</taxon>
        <taxon>Bacillati</taxon>
        <taxon>Actinomycetota</taxon>
        <taxon>Actinomycetes</taxon>
        <taxon>Pseudonocardiales</taxon>
        <taxon>Pseudonocardiaceae</taxon>
        <taxon>Labedaea</taxon>
    </lineage>
</organism>